<dbReference type="NCBIfam" id="NF006830">
    <property type="entry name" value="PRK09355.1"/>
    <property type="match status" value="1"/>
</dbReference>
<protein>
    <recommendedName>
        <fullName evidence="14">Hydroxyethylthiazole kinase</fullName>
        <ecNumber evidence="4">2.7.1.50</ecNumber>
    </recommendedName>
    <alternativeName>
        <fullName evidence="15">4-methyl-5-beta-hydroxyethylthiazole kinase</fullName>
    </alternativeName>
</protein>
<evidence type="ECO:0000256" key="10">
    <source>
        <dbReference type="ARBA" id="ARBA00022842"/>
    </source>
</evidence>
<keyword evidence="9" id="KW-0067">ATP-binding</keyword>
<evidence type="ECO:0000256" key="2">
    <source>
        <dbReference type="ARBA" id="ARBA00001946"/>
    </source>
</evidence>
<reference evidence="16 17" key="1">
    <citation type="journal article" date="2023" name="Hortic Res">
        <title>Pangenome of water caltrop reveals structural variations and asymmetric subgenome divergence after allopolyploidization.</title>
        <authorList>
            <person name="Zhang X."/>
            <person name="Chen Y."/>
            <person name="Wang L."/>
            <person name="Yuan Y."/>
            <person name="Fang M."/>
            <person name="Shi L."/>
            <person name="Lu R."/>
            <person name="Comes H.P."/>
            <person name="Ma Y."/>
            <person name="Chen Y."/>
            <person name="Huang G."/>
            <person name="Zhou Y."/>
            <person name="Zheng Z."/>
            <person name="Qiu Y."/>
        </authorList>
    </citation>
    <scope>NUCLEOTIDE SEQUENCE [LARGE SCALE GENOMIC DNA]</scope>
    <source>
        <tissue evidence="16">Roots</tissue>
    </source>
</reference>
<dbReference type="GO" id="GO:0005524">
    <property type="term" value="F:ATP binding"/>
    <property type="evidence" value="ECO:0007669"/>
    <property type="project" value="UniProtKB-KW"/>
</dbReference>
<dbReference type="Proteomes" id="UP001345219">
    <property type="component" value="Chromosome 3"/>
</dbReference>
<keyword evidence="7" id="KW-0547">Nucleotide-binding</keyword>
<keyword evidence="6" id="KW-0479">Metal-binding</keyword>
<evidence type="ECO:0000256" key="1">
    <source>
        <dbReference type="ARBA" id="ARBA00001771"/>
    </source>
</evidence>
<gene>
    <name evidence="16" type="ORF">SAY87_003664</name>
</gene>
<proteinExistence type="inferred from homology"/>
<dbReference type="GO" id="GO:0000287">
    <property type="term" value="F:magnesium ion binding"/>
    <property type="evidence" value="ECO:0007669"/>
    <property type="project" value="InterPro"/>
</dbReference>
<dbReference type="PRINTS" id="PR01099">
    <property type="entry name" value="HYETHTZKNASE"/>
</dbReference>
<evidence type="ECO:0000256" key="11">
    <source>
        <dbReference type="ARBA" id="ARBA00022977"/>
    </source>
</evidence>
<evidence type="ECO:0000256" key="14">
    <source>
        <dbReference type="ARBA" id="ARBA00073007"/>
    </source>
</evidence>
<dbReference type="InterPro" id="IPR000417">
    <property type="entry name" value="Hyethyz_kinase"/>
</dbReference>
<dbReference type="FunFam" id="3.40.1190.20:FF:000015">
    <property type="entry name" value="Hydroxyethylthiazole kinase"/>
    <property type="match status" value="1"/>
</dbReference>
<comment type="function">
    <text evidence="12">Thiazole kinase involved in thiamine salvage pathway.</text>
</comment>
<dbReference type="InterPro" id="IPR029056">
    <property type="entry name" value="Ribokinase-like"/>
</dbReference>
<organism evidence="16 17">
    <name type="scientific">Trapa incisa</name>
    <dbReference type="NCBI Taxonomy" id="236973"/>
    <lineage>
        <taxon>Eukaryota</taxon>
        <taxon>Viridiplantae</taxon>
        <taxon>Streptophyta</taxon>
        <taxon>Embryophyta</taxon>
        <taxon>Tracheophyta</taxon>
        <taxon>Spermatophyta</taxon>
        <taxon>Magnoliopsida</taxon>
        <taxon>eudicotyledons</taxon>
        <taxon>Gunneridae</taxon>
        <taxon>Pentapetalae</taxon>
        <taxon>rosids</taxon>
        <taxon>malvids</taxon>
        <taxon>Myrtales</taxon>
        <taxon>Lythraceae</taxon>
        <taxon>Trapa</taxon>
    </lineage>
</organism>
<dbReference type="HAMAP" id="MF_00228">
    <property type="entry name" value="Thz_kinase"/>
    <property type="match status" value="1"/>
</dbReference>
<name>A0AAN7KG44_9MYRT</name>
<dbReference type="PIRSF" id="PIRSF000513">
    <property type="entry name" value="Thz_kinase"/>
    <property type="match status" value="1"/>
</dbReference>
<evidence type="ECO:0000256" key="12">
    <source>
        <dbReference type="ARBA" id="ARBA00053468"/>
    </source>
</evidence>
<evidence type="ECO:0000256" key="6">
    <source>
        <dbReference type="ARBA" id="ARBA00022723"/>
    </source>
</evidence>
<comment type="cofactor">
    <cofactor evidence="2">
        <name>Mg(2+)</name>
        <dbReference type="ChEBI" id="CHEBI:18420"/>
    </cofactor>
</comment>
<dbReference type="EC" id="2.7.1.50" evidence="4"/>
<evidence type="ECO:0000256" key="9">
    <source>
        <dbReference type="ARBA" id="ARBA00022840"/>
    </source>
</evidence>
<dbReference type="Gene3D" id="3.40.1190.20">
    <property type="match status" value="1"/>
</dbReference>
<accession>A0AAN7KG44</accession>
<dbReference type="GO" id="GO:0004417">
    <property type="term" value="F:hydroxyethylthiazole kinase activity"/>
    <property type="evidence" value="ECO:0007669"/>
    <property type="project" value="UniProtKB-EC"/>
</dbReference>
<dbReference type="EMBL" id="JAXIOK010000006">
    <property type="protein sequence ID" value="KAK4768523.1"/>
    <property type="molecule type" value="Genomic_DNA"/>
</dbReference>
<dbReference type="SUPFAM" id="SSF53613">
    <property type="entry name" value="Ribokinase-like"/>
    <property type="match status" value="1"/>
</dbReference>
<keyword evidence="8" id="KW-0418">Kinase</keyword>
<evidence type="ECO:0000256" key="7">
    <source>
        <dbReference type="ARBA" id="ARBA00022741"/>
    </source>
</evidence>
<keyword evidence="11" id="KW-0784">Thiamine biosynthesis</keyword>
<keyword evidence="10" id="KW-0460">Magnesium</keyword>
<comment type="similarity">
    <text evidence="13">Belongs to the Thz kinase family.</text>
</comment>
<evidence type="ECO:0000256" key="13">
    <source>
        <dbReference type="ARBA" id="ARBA00061710"/>
    </source>
</evidence>
<dbReference type="AlphaFoldDB" id="A0AAN7KG44"/>
<evidence type="ECO:0000313" key="16">
    <source>
        <dbReference type="EMBL" id="KAK4768523.1"/>
    </source>
</evidence>
<comment type="catalytic activity">
    <reaction evidence="1">
        <text>5-(2-hydroxyethyl)-4-methylthiazole + ATP = 4-methyl-5-(2-phosphooxyethyl)-thiazole + ADP + H(+)</text>
        <dbReference type="Rhea" id="RHEA:24212"/>
        <dbReference type="ChEBI" id="CHEBI:15378"/>
        <dbReference type="ChEBI" id="CHEBI:17957"/>
        <dbReference type="ChEBI" id="CHEBI:30616"/>
        <dbReference type="ChEBI" id="CHEBI:58296"/>
        <dbReference type="ChEBI" id="CHEBI:456216"/>
        <dbReference type="EC" id="2.7.1.50"/>
    </reaction>
</comment>
<evidence type="ECO:0000313" key="17">
    <source>
        <dbReference type="Proteomes" id="UP001345219"/>
    </source>
</evidence>
<dbReference type="CDD" id="cd01170">
    <property type="entry name" value="THZ_kinase"/>
    <property type="match status" value="1"/>
</dbReference>
<evidence type="ECO:0000256" key="5">
    <source>
        <dbReference type="ARBA" id="ARBA00022679"/>
    </source>
</evidence>
<evidence type="ECO:0000256" key="15">
    <source>
        <dbReference type="ARBA" id="ARBA00075066"/>
    </source>
</evidence>
<dbReference type="GO" id="GO:0036172">
    <property type="term" value="P:thiamine salvage"/>
    <property type="evidence" value="ECO:0007669"/>
    <property type="project" value="UniProtKB-ARBA"/>
</dbReference>
<sequence length="281" mass="29080">MEEVTSEGEAEAIEWAPLAWSLLSRVRQQSPLIQCITNFVSMDLVANVLLSAGASPAMIHSLEELPDFTPNVDALCLNVGTLSSDWLPAMKAAACLAGQFGKPWILDPVAAGATAFRLKACLELVDLKPTVIRGNGSEIIALSNASMGTAKGVDSSHNSMDAVDAAKSLALLSGSVVAVTGAVDVITDGNRVIGAANGVPLLQKITASGCSVSALIAAFVAVDPKLAFEATVSALSVFGVAAEMGMEMAKGPALLRVHLIDCLYNIDETSVLSRSKITSIK</sequence>
<comment type="caution">
    <text evidence="16">The sequence shown here is derived from an EMBL/GenBank/DDBJ whole genome shotgun (WGS) entry which is preliminary data.</text>
</comment>
<keyword evidence="5" id="KW-0808">Transferase</keyword>
<keyword evidence="17" id="KW-1185">Reference proteome</keyword>
<evidence type="ECO:0000256" key="8">
    <source>
        <dbReference type="ARBA" id="ARBA00022777"/>
    </source>
</evidence>
<evidence type="ECO:0000256" key="4">
    <source>
        <dbReference type="ARBA" id="ARBA00012129"/>
    </source>
</evidence>
<comment type="pathway">
    <text evidence="3">Cofactor biosynthesis; thiamine diphosphate biosynthesis; 4-methyl-5-(2-phosphoethyl)-thiazole from 5-(2-hydroxyethyl)-4-methylthiazole: step 1/1.</text>
</comment>
<dbReference type="Pfam" id="PF02110">
    <property type="entry name" value="HK"/>
    <property type="match status" value="1"/>
</dbReference>
<evidence type="ECO:0000256" key="3">
    <source>
        <dbReference type="ARBA" id="ARBA00004868"/>
    </source>
</evidence>